<sequence>MNKWIIGIIMMAAGASAVKTADYFLNKPTPQATTIQTTGSTLPQTADTGSNSLPTSAENTPLPPKQNADTDEIRQVFDTAITHAKTAQCSVEPFDENNFRNNVFLISNTGEDDFVFRTYGVLYQSDPKCADGSGTAKYSLAEAEVSSQGGGHIRVSNPDLFAKPNNTETGSFAFNDRFIRKADIDSKGVLTIEYNEYAETDGNCCTSERWETHINPNTMTQLDKRFLRKENPYAEN</sequence>
<organism evidence="3 4">
    <name type="scientific">Eikenella corrodens</name>
    <dbReference type="NCBI Taxonomy" id="539"/>
    <lineage>
        <taxon>Bacteria</taxon>
        <taxon>Pseudomonadati</taxon>
        <taxon>Pseudomonadota</taxon>
        <taxon>Betaproteobacteria</taxon>
        <taxon>Neisseriales</taxon>
        <taxon>Neisseriaceae</taxon>
        <taxon>Eikenella</taxon>
    </lineage>
</organism>
<evidence type="ECO:0008006" key="5">
    <source>
        <dbReference type="Google" id="ProtNLM"/>
    </source>
</evidence>
<protein>
    <recommendedName>
        <fullName evidence="5">Lipoprotein</fullName>
    </recommendedName>
</protein>
<gene>
    <name evidence="3" type="ORF">ELB75_08135</name>
</gene>
<evidence type="ECO:0000313" key="4">
    <source>
        <dbReference type="Proteomes" id="UP000282435"/>
    </source>
</evidence>
<feature type="region of interest" description="Disordered" evidence="1">
    <location>
        <begin position="32"/>
        <end position="68"/>
    </location>
</feature>
<feature type="signal peptide" evidence="2">
    <location>
        <begin position="1"/>
        <end position="21"/>
    </location>
</feature>
<dbReference type="EMBL" id="CP034670">
    <property type="protein sequence ID" value="AZR59995.1"/>
    <property type="molecule type" value="Genomic_DNA"/>
</dbReference>
<evidence type="ECO:0000256" key="1">
    <source>
        <dbReference type="SAM" id="MobiDB-lite"/>
    </source>
</evidence>
<dbReference type="Proteomes" id="UP000282435">
    <property type="component" value="Chromosome"/>
</dbReference>
<dbReference type="RefSeq" id="WP_126983497.1">
    <property type="nucleotide sequence ID" value="NZ_CP034670.1"/>
</dbReference>
<dbReference type="AlphaFoldDB" id="A0A3S9SKC9"/>
<keyword evidence="2" id="KW-0732">Signal</keyword>
<accession>A0A3S9SKC9</accession>
<evidence type="ECO:0000256" key="2">
    <source>
        <dbReference type="SAM" id="SignalP"/>
    </source>
</evidence>
<name>A0A3S9SKC9_EIKCO</name>
<feature type="chain" id="PRO_5019295766" description="Lipoprotein" evidence="2">
    <location>
        <begin position="22"/>
        <end position="236"/>
    </location>
</feature>
<reference evidence="3 4" key="1">
    <citation type="submission" date="2018-12" db="EMBL/GenBank/DDBJ databases">
        <title>Genome sequencing of Eikenella corrodens KCOM 3110 (= JS217).</title>
        <authorList>
            <person name="Koo J.-K."/>
            <person name="Park S.-N."/>
            <person name="Lim Y.K."/>
        </authorList>
    </citation>
    <scope>NUCLEOTIDE SEQUENCE [LARGE SCALE GENOMIC DNA]</scope>
    <source>
        <strain evidence="3 4">KCOM 3110</strain>
    </source>
</reference>
<proteinExistence type="predicted"/>
<evidence type="ECO:0000313" key="3">
    <source>
        <dbReference type="EMBL" id="AZR59995.1"/>
    </source>
</evidence>
<feature type="compositionally biased region" description="Polar residues" evidence="1">
    <location>
        <begin position="32"/>
        <end position="59"/>
    </location>
</feature>